<keyword evidence="2" id="KW-1133">Transmembrane helix</keyword>
<keyword evidence="2" id="KW-0812">Transmembrane</keyword>
<gene>
    <name evidence="3" type="ORF">J2R99_002668</name>
</gene>
<feature type="transmembrane region" description="Helical" evidence="2">
    <location>
        <begin position="45"/>
        <end position="71"/>
    </location>
</feature>
<evidence type="ECO:0000256" key="2">
    <source>
        <dbReference type="SAM" id="Phobius"/>
    </source>
</evidence>
<feature type="transmembrane region" description="Helical" evidence="2">
    <location>
        <begin position="83"/>
        <end position="102"/>
    </location>
</feature>
<comment type="caution">
    <text evidence="3">The sequence shown here is derived from an EMBL/GenBank/DDBJ whole genome shotgun (WGS) entry which is preliminary data.</text>
</comment>
<reference evidence="3 4" key="1">
    <citation type="submission" date="2023-07" db="EMBL/GenBank/DDBJ databases">
        <title>Genomic Encyclopedia of Type Strains, Phase IV (KMG-IV): sequencing the most valuable type-strain genomes for metagenomic binning, comparative biology and taxonomic classification.</title>
        <authorList>
            <person name="Goeker M."/>
        </authorList>
    </citation>
    <scope>NUCLEOTIDE SEQUENCE [LARGE SCALE GENOMIC DNA]</scope>
    <source>
        <strain evidence="3 4">DSM 11549</strain>
    </source>
</reference>
<accession>A0ABU0CA39</accession>
<dbReference type="Proteomes" id="UP001230253">
    <property type="component" value="Unassembled WGS sequence"/>
</dbReference>
<dbReference type="EMBL" id="JAUSUK010000002">
    <property type="protein sequence ID" value="MDQ0326799.1"/>
    <property type="molecule type" value="Genomic_DNA"/>
</dbReference>
<feature type="transmembrane region" description="Helical" evidence="2">
    <location>
        <begin position="12"/>
        <end position="33"/>
    </location>
</feature>
<feature type="region of interest" description="Disordered" evidence="1">
    <location>
        <begin position="412"/>
        <end position="438"/>
    </location>
</feature>
<organism evidence="3 4">
    <name type="scientific">Rhodopseudomonas julia</name>
    <dbReference type="NCBI Taxonomy" id="200617"/>
    <lineage>
        <taxon>Bacteria</taxon>
        <taxon>Pseudomonadati</taxon>
        <taxon>Pseudomonadota</taxon>
        <taxon>Alphaproteobacteria</taxon>
        <taxon>Hyphomicrobiales</taxon>
        <taxon>Nitrobacteraceae</taxon>
        <taxon>Rhodopseudomonas</taxon>
    </lineage>
</organism>
<dbReference type="RefSeq" id="WP_307154929.1">
    <property type="nucleotide sequence ID" value="NZ_JAUSUK010000002.1"/>
</dbReference>
<proteinExistence type="predicted"/>
<evidence type="ECO:0000313" key="4">
    <source>
        <dbReference type="Proteomes" id="UP001230253"/>
    </source>
</evidence>
<protein>
    <recommendedName>
        <fullName evidence="5">DUF4407 domain-containing protein</fullName>
    </recommendedName>
</protein>
<keyword evidence="4" id="KW-1185">Reference proteome</keyword>
<evidence type="ECO:0000256" key="1">
    <source>
        <dbReference type="SAM" id="MobiDB-lite"/>
    </source>
</evidence>
<evidence type="ECO:0008006" key="5">
    <source>
        <dbReference type="Google" id="ProtNLM"/>
    </source>
</evidence>
<keyword evidence="2" id="KW-0472">Membrane</keyword>
<name>A0ABU0CA39_9BRAD</name>
<sequence length="438" mass="46218">MARALRESIDRLELTTKVTLAVLALASGVYTYLGVRGLLDGSASIVFFGAIIYSAAVSVGIYAFWTYLMHFLPLMRERGGRRALWAAMGIGSIMIVAMSSWLNAAALAGSAALEQHLANTVEDYTQDLDAAHNNALAAQSLLPDIQMAAERFSRLADEERSSGALTGTSGSGTVVQLLNQMSQQLRGLADEVAASRERVKSLFDQGSEHLASMRRLVSASGPIDPRANSFAEEAVSLAGVIASLQQTSVAPSVKRAAEDLSLSFIAPVADGDDADLRQRQTAVVGNVAQAVQAQSAALATAADNILSEPPVQPKRFVPLSTPEAVLLYASDFLPSWAGAISIDLLPAVLVLMLVAVHGAIRHHEDPDVDEHAMTAGDMLVAMRLYERMRAADPARTAEMAVATPVEATAVAARDPETTEPHNIATLTPKGGAHGNVSS</sequence>
<evidence type="ECO:0000313" key="3">
    <source>
        <dbReference type="EMBL" id="MDQ0326799.1"/>
    </source>
</evidence>